<dbReference type="GO" id="GO:0005634">
    <property type="term" value="C:nucleus"/>
    <property type="evidence" value="ECO:0007669"/>
    <property type="project" value="TreeGrafter"/>
</dbReference>
<evidence type="ECO:0000256" key="4">
    <source>
        <dbReference type="PROSITE-ProRule" id="PRU00175"/>
    </source>
</evidence>
<feature type="domain" description="RING-type" evidence="5">
    <location>
        <begin position="84"/>
        <end position="125"/>
    </location>
</feature>
<dbReference type="SMART" id="SM00184">
    <property type="entry name" value="RING"/>
    <property type="match status" value="1"/>
</dbReference>
<dbReference type="Pfam" id="PF13639">
    <property type="entry name" value="zf-RING_2"/>
    <property type="match status" value="1"/>
</dbReference>
<organism evidence="6">
    <name type="scientific">Opuntia streptacantha</name>
    <name type="common">Prickly pear cactus</name>
    <name type="synonym">Opuntia cardona</name>
    <dbReference type="NCBI Taxonomy" id="393608"/>
    <lineage>
        <taxon>Eukaryota</taxon>
        <taxon>Viridiplantae</taxon>
        <taxon>Streptophyta</taxon>
        <taxon>Embryophyta</taxon>
        <taxon>Tracheophyta</taxon>
        <taxon>Spermatophyta</taxon>
        <taxon>Magnoliopsida</taxon>
        <taxon>eudicotyledons</taxon>
        <taxon>Gunneridae</taxon>
        <taxon>Pentapetalae</taxon>
        <taxon>Caryophyllales</taxon>
        <taxon>Cactineae</taxon>
        <taxon>Cactaceae</taxon>
        <taxon>Opuntioideae</taxon>
        <taxon>Opuntia</taxon>
    </lineage>
</organism>
<proteinExistence type="predicted"/>
<dbReference type="Gene3D" id="3.30.40.10">
    <property type="entry name" value="Zinc/RING finger domain, C3HC4 (zinc finger)"/>
    <property type="match status" value="1"/>
</dbReference>
<dbReference type="PROSITE" id="PS50089">
    <property type="entry name" value="ZF_RING_2"/>
    <property type="match status" value="1"/>
</dbReference>
<sequence>MISQNQSQFISVSSSFLSLPSPMSTLGNIPFDFDLDEALTMPSLISIKSSSEGLTTAPSNCSETLATVDVPPTAARRDDQNKVCTICLDEFEPVNVGKQLSCGHVYHLNCIQTWISICNTCPVCRDNIIHD</sequence>
<dbReference type="PANTHER" id="PTHR45931">
    <property type="entry name" value="SI:CH211-59O9.10"/>
    <property type="match status" value="1"/>
</dbReference>
<dbReference type="InterPro" id="IPR001841">
    <property type="entry name" value="Znf_RING"/>
</dbReference>
<reference evidence="6" key="2">
    <citation type="submission" date="2020-07" db="EMBL/GenBank/DDBJ databases">
        <authorList>
            <person name="Vera ALvarez R."/>
            <person name="Arias-Moreno D.M."/>
            <person name="Jimenez-Jacinto V."/>
            <person name="Jimenez-Bremont J.F."/>
            <person name="Swaminathan K."/>
            <person name="Moose S.P."/>
            <person name="Guerrero-Gonzalez M.L."/>
            <person name="Marino-Ramirez L."/>
            <person name="Landsman D."/>
            <person name="Rodriguez-Kessler M."/>
            <person name="Delgado-Sanchez P."/>
        </authorList>
    </citation>
    <scope>NUCLEOTIDE SEQUENCE</scope>
    <source>
        <tissue evidence="6">Cladode</tissue>
    </source>
</reference>
<evidence type="ECO:0000256" key="2">
    <source>
        <dbReference type="ARBA" id="ARBA00022771"/>
    </source>
</evidence>
<keyword evidence="3" id="KW-0862">Zinc</keyword>
<reference evidence="6" key="1">
    <citation type="journal article" date="2013" name="J. Plant Res.">
        <title>Effect of fungi and light on seed germination of three Opuntia species from semiarid lands of central Mexico.</title>
        <authorList>
            <person name="Delgado-Sanchez P."/>
            <person name="Jimenez-Bremont J.F."/>
            <person name="Guerrero-Gonzalez Mde L."/>
            <person name="Flores J."/>
        </authorList>
    </citation>
    <scope>NUCLEOTIDE SEQUENCE</scope>
    <source>
        <tissue evidence="6">Cladode</tissue>
    </source>
</reference>
<keyword evidence="1" id="KW-0479">Metal-binding</keyword>
<dbReference type="GO" id="GO:0008270">
    <property type="term" value="F:zinc ion binding"/>
    <property type="evidence" value="ECO:0007669"/>
    <property type="project" value="UniProtKB-KW"/>
</dbReference>
<protein>
    <recommendedName>
        <fullName evidence="5">RING-type domain-containing protein</fullName>
    </recommendedName>
</protein>
<dbReference type="AlphaFoldDB" id="A0A7C9DJ44"/>
<dbReference type="InterPro" id="IPR013083">
    <property type="entry name" value="Znf_RING/FYVE/PHD"/>
</dbReference>
<accession>A0A7C9DJ44</accession>
<keyword evidence="2 4" id="KW-0863">Zinc-finger</keyword>
<name>A0A7C9DJ44_OPUST</name>
<dbReference type="PANTHER" id="PTHR45931:SF3">
    <property type="entry name" value="RING ZINC FINGER-CONTAINING PROTEIN"/>
    <property type="match status" value="1"/>
</dbReference>
<dbReference type="GO" id="GO:0061630">
    <property type="term" value="F:ubiquitin protein ligase activity"/>
    <property type="evidence" value="ECO:0007669"/>
    <property type="project" value="TreeGrafter"/>
</dbReference>
<evidence type="ECO:0000256" key="3">
    <source>
        <dbReference type="ARBA" id="ARBA00022833"/>
    </source>
</evidence>
<evidence type="ECO:0000313" key="6">
    <source>
        <dbReference type="EMBL" id="MBA4639708.1"/>
    </source>
</evidence>
<dbReference type="SUPFAM" id="SSF57850">
    <property type="entry name" value="RING/U-box"/>
    <property type="match status" value="1"/>
</dbReference>
<dbReference type="GO" id="GO:0006511">
    <property type="term" value="P:ubiquitin-dependent protein catabolic process"/>
    <property type="evidence" value="ECO:0007669"/>
    <property type="project" value="TreeGrafter"/>
</dbReference>
<evidence type="ECO:0000256" key="1">
    <source>
        <dbReference type="ARBA" id="ARBA00022723"/>
    </source>
</evidence>
<evidence type="ECO:0000259" key="5">
    <source>
        <dbReference type="PROSITE" id="PS50089"/>
    </source>
</evidence>
<dbReference type="EMBL" id="GISG01114783">
    <property type="protein sequence ID" value="MBA4639708.1"/>
    <property type="molecule type" value="Transcribed_RNA"/>
</dbReference>
<dbReference type="InterPro" id="IPR051834">
    <property type="entry name" value="RING_finger_E3_ligase"/>
</dbReference>